<keyword evidence="9" id="KW-1185">Reference proteome</keyword>
<proteinExistence type="predicted"/>
<feature type="transmembrane region" description="Helical" evidence="6">
    <location>
        <begin position="448"/>
        <end position="469"/>
    </location>
</feature>
<dbReference type="InParanoid" id="E3ML46"/>
<dbReference type="Proteomes" id="UP000008281">
    <property type="component" value="Unassembled WGS sequence"/>
</dbReference>
<dbReference type="InterPro" id="IPR036259">
    <property type="entry name" value="MFS_trans_sf"/>
</dbReference>
<dbReference type="CDD" id="cd17317">
    <property type="entry name" value="MFS_SLC22"/>
    <property type="match status" value="1"/>
</dbReference>
<feature type="transmembrane region" description="Helical" evidence="6">
    <location>
        <begin position="154"/>
        <end position="173"/>
    </location>
</feature>
<feature type="transmembrane region" description="Helical" evidence="6">
    <location>
        <begin position="212"/>
        <end position="235"/>
    </location>
</feature>
<comment type="subcellular location">
    <subcellularLocation>
        <location evidence="1">Membrane</location>
        <topology evidence="1">Multi-pass membrane protein</topology>
    </subcellularLocation>
</comment>
<dbReference type="GO" id="GO:0016020">
    <property type="term" value="C:membrane"/>
    <property type="evidence" value="ECO:0007669"/>
    <property type="project" value="UniProtKB-SubCell"/>
</dbReference>
<feature type="transmembrane region" description="Helical" evidence="6">
    <location>
        <begin position="334"/>
        <end position="354"/>
    </location>
</feature>
<name>E3ML46_CAERE</name>
<dbReference type="eggNOG" id="KOG0255">
    <property type="taxonomic scope" value="Eukaryota"/>
</dbReference>
<dbReference type="AlphaFoldDB" id="E3ML46"/>
<dbReference type="STRING" id="31234.E3ML46"/>
<feature type="transmembrane region" description="Helical" evidence="6">
    <location>
        <begin position="391"/>
        <end position="409"/>
    </location>
</feature>
<dbReference type="Pfam" id="PF07690">
    <property type="entry name" value="MFS_1"/>
    <property type="match status" value="1"/>
</dbReference>
<sequence>MKVSEEEEEVGGYTSPLMSPHFATSTSSSEEPSEGVEKKKRMRIEEEGPLVISSVDDLLKTTTAWRPYPLFIIFSMSFLWSLCALSAISPAFTAPAADDCTENCSFYTIQHEFNLTASFFLLEPAELTTSIYFLGNLLIGQLFAVLADRFGRRPIIIFSLLLTGIAGSLGSLAPNFPLLVVARFVQGSCYTPLTTVNYVLSGESIPHRSQSLTSIFFGVSWVCGYCFLAPLSVWFPTWRSLQFATSIPNIIVAVVLMITLPESLGWSVEKNHRKSVQAWIQKNEMFSCRKLNYNLDAIMDNKEENEQQQRLTIFQMFREILSDRSITRRMIVETFLWILTFMTYCALSLTSTSVGNSDPLVSFLFSGIVELPAYLFIPICLKWTKRRPTRFVCHFTGSIALLTMYFLSYDTSLHLIIWLIAKFCAACCYIFCFIYAAELFPTFCRSCCIGVCSTCCNIGAIVAPHIFAIDSVAPGAQFLVLAGVGVVCSVLTWFQQETKLMLNACRRLFTFRIDSRYIGCCFNEPEYKDRKKKLKKDRLCIKCLLPHEEDIPCTSNKKCHWKKTHHISMCPEDIEIKWEESDGQSNIFSVHQLKLW</sequence>
<feature type="region of interest" description="Disordered" evidence="5">
    <location>
        <begin position="1"/>
        <end position="41"/>
    </location>
</feature>
<organism evidence="9">
    <name type="scientific">Caenorhabditis remanei</name>
    <name type="common">Caenorhabditis vulgaris</name>
    <dbReference type="NCBI Taxonomy" id="31234"/>
    <lineage>
        <taxon>Eukaryota</taxon>
        <taxon>Metazoa</taxon>
        <taxon>Ecdysozoa</taxon>
        <taxon>Nematoda</taxon>
        <taxon>Chromadorea</taxon>
        <taxon>Rhabditida</taxon>
        <taxon>Rhabditina</taxon>
        <taxon>Rhabditomorpha</taxon>
        <taxon>Rhabditoidea</taxon>
        <taxon>Rhabditidae</taxon>
        <taxon>Peloderinae</taxon>
        <taxon>Caenorhabditis</taxon>
    </lineage>
</organism>
<evidence type="ECO:0000256" key="5">
    <source>
        <dbReference type="SAM" id="MobiDB-lite"/>
    </source>
</evidence>
<keyword evidence="4 6" id="KW-0472">Membrane</keyword>
<gene>
    <name evidence="8" type="ORF">CRE_25632</name>
</gene>
<dbReference type="GO" id="GO:0022857">
    <property type="term" value="F:transmembrane transporter activity"/>
    <property type="evidence" value="ECO:0007669"/>
    <property type="project" value="InterPro"/>
</dbReference>
<evidence type="ECO:0000313" key="9">
    <source>
        <dbReference type="Proteomes" id="UP000008281"/>
    </source>
</evidence>
<feature type="domain" description="Major facilitator superfamily (MFS) profile" evidence="7">
    <location>
        <begin position="70"/>
        <end position="500"/>
    </location>
</feature>
<feature type="transmembrane region" description="Helical" evidence="6">
    <location>
        <begin position="68"/>
        <end position="88"/>
    </location>
</feature>
<keyword evidence="3 6" id="KW-1133">Transmembrane helix</keyword>
<feature type="transmembrane region" description="Helical" evidence="6">
    <location>
        <begin position="179"/>
        <end position="200"/>
    </location>
</feature>
<evidence type="ECO:0000256" key="1">
    <source>
        <dbReference type="ARBA" id="ARBA00004141"/>
    </source>
</evidence>
<dbReference type="SUPFAM" id="SSF103473">
    <property type="entry name" value="MFS general substrate transporter"/>
    <property type="match status" value="1"/>
</dbReference>
<evidence type="ECO:0000256" key="2">
    <source>
        <dbReference type="ARBA" id="ARBA00022692"/>
    </source>
</evidence>
<protein>
    <recommendedName>
        <fullName evidence="7">Major facilitator superfamily (MFS) profile domain-containing protein</fullName>
    </recommendedName>
</protein>
<feature type="transmembrane region" description="Helical" evidence="6">
    <location>
        <begin position="415"/>
        <end position="436"/>
    </location>
</feature>
<keyword evidence="2 6" id="KW-0812">Transmembrane</keyword>
<dbReference type="InterPro" id="IPR011701">
    <property type="entry name" value="MFS"/>
</dbReference>
<dbReference type="EMBL" id="DS268454">
    <property type="protein sequence ID" value="EFP04460.1"/>
    <property type="molecule type" value="Genomic_DNA"/>
</dbReference>
<evidence type="ECO:0000313" key="8">
    <source>
        <dbReference type="EMBL" id="EFP04460.1"/>
    </source>
</evidence>
<feature type="transmembrane region" description="Helical" evidence="6">
    <location>
        <begin position="129"/>
        <end position="147"/>
    </location>
</feature>
<feature type="compositionally biased region" description="Acidic residues" evidence="5">
    <location>
        <begin position="1"/>
        <end position="10"/>
    </location>
</feature>
<feature type="transmembrane region" description="Helical" evidence="6">
    <location>
        <begin position="241"/>
        <end position="260"/>
    </location>
</feature>
<evidence type="ECO:0000259" key="7">
    <source>
        <dbReference type="PROSITE" id="PS50850"/>
    </source>
</evidence>
<feature type="transmembrane region" description="Helical" evidence="6">
    <location>
        <begin position="360"/>
        <end position="379"/>
    </location>
</feature>
<evidence type="ECO:0000256" key="3">
    <source>
        <dbReference type="ARBA" id="ARBA00022989"/>
    </source>
</evidence>
<reference evidence="8" key="1">
    <citation type="submission" date="2007-07" db="EMBL/GenBank/DDBJ databases">
        <title>PCAP assembly of the Caenorhabditis remanei genome.</title>
        <authorList>
            <consortium name="The Caenorhabditis remanei Sequencing Consortium"/>
            <person name="Wilson R.K."/>
        </authorList>
    </citation>
    <scope>NUCLEOTIDE SEQUENCE [LARGE SCALE GENOMIC DNA]</scope>
    <source>
        <strain evidence="8">PB4641</strain>
    </source>
</reference>
<dbReference type="OrthoDB" id="5141738at2759"/>
<dbReference type="InterPro" id="IPR020846">
    <property type="entry name" value="MFS_dom"/>
</dbReference>
<dbReference type="PANTHER" id="PTHR24064">
    <property type="entry name" value="SOLUTE CARRIER FAMILY 22 MEMBER"/>
    <property type="match status" value="1"/>
</dbReference>
<accession>E3ML46</accession>
<dbReference type="PROSITE" id="PS50850">
    <property type="entry name" value="MFS"/>
    <property type="match status" value="1"/>
</dbReference>
<dbReference type="OMA" id="CRSCCIG"/>
<evidence type="ECO:0000256" key="4">
    <source>
        <dbReference type="ARBA" id="ARBA00023136"/>
    </source>
</evidence>
<feature type="transmembrane region" description="Helical" evidence="6">
    <location>
        <begin position="475"/>
        <end position="494"/>
    </location>
</feature>
<dbReference type="Gene3D" id="1.20.1250.20">
    <property type="entry name" value="MFS general substrate transporter like domains"/>
    <property type="match status" value="1"/>
</dbReference>
<dbReference type="HOGENOM" id="CLU_001265_33_7_1"/>
<evidence type="ECO:0000256" key="6">
    <source>
        <dbReference type="SAM" id="Phobius"/>
    </source>
</evidence>